<evidence type="ECO:0000259" key="2">
    <source>
        <dbReference type="PROSITE" id="PS50110"/>
    </source>
</evidence>
<organism evidence="3 4">
    <name type="scientific">Flavobacterium orientale</name>
    <dbReference type="NCBI Taxonomy" id="1756020"/>
    <lineage>
        <taxon>Bacteria</taxon>
        <taxon>Pseudomonadati</taxon>
        <taxon>Bacteroidota</taxon>
        <taxon>Flavobacteriia</taxon>
        <taxon>Flavobacteriales</taxon>
        <taxon>Flavobacteriaceae</taxon>
        <taxon>Flavobacterium</taxon>
    </lineage>
</organism>
<dbReference type="EMBL" id="BMFG01000010">
    <property type="protein sequence ID" value="GGD32594.1"/>
    <property type="molecule type" value="Genomic_DNA"/>
</dbReference>
<dbReference type="Proteomes" id="UP000625735">
    <property type="component" value="Unassembled WGS sequence"/>
</dbReference>
<accession>A0A916Y711</accession>
<sequence length="165" mass="18606">MKTIDTMKPIVRSLAIYLADDDEADCQLFEKALNELPVTANLTTFMDGEELLYTMSQAGHIMPDVLFLDLNMPRKNGFVALGQIKRDEKLYDLPVIVFSTANDQAKVKTVFRDAAHYYITKPAKFSDLKEVIYKALTIIAEGNIQLPKQENFVIASDKKAAKDEI</sequence>
<reference evidence="3" key="2">
    <citation type="submission" date="2020-09" db="EMBL/GenBank/DDBJ databases">
        <authorList>
            <person name="Sun Q."/>
            <person name="Zhou Y."/>
        </authorList>
    </citation>
    <scope>NUCLEOTIDE SEQUENCE</scope>
    <source>
        <strain evidence="3">CGMCC 1.12506</strain>
    </source>
</reference>
<dbReference type="PROSITE" id="PS50110">
    <property type="entry name" value="RESPONSE_REGULATORY"/>
    <property type="match status" value="1"/>
</dbReference>
<keyword evidence="4" id="KW-1185">Reference proteome</keyword>
<comment type="caution">
    <text evidence="3">The sequence shown here is derived from an EMBL/GenBank/DDBJ whole genome shotgun (WGS) entry which is preliminary data.</text>
</comment>
<feature type="modified residue" description="4-aspartylphosphate" evidence="1">
    <location>
        <position position="69"/>
    </location>
</feature>
<dbReference type="Pfam" id="PF00072">
    <property type="entry name" value="Response_reg"/>
    <property type="match status" value="1"/>
</dbReference>
<dbReference type="PANTHER" id="PTHR44520">
    <property type="entry name" value="RESPONSE REGULATOR RCP1-RELATED"/>
    <property type="match status" value="1"/>
</dbReference>
<dbReference type="PANTHER" id="PTHR44520:SF2">
    <property type="entry name" value="RESPONSE REGULATOR RCP1"/>
    <property type="match status" value="1"/>
</dbReference>
<dbReference type="GO" id="GO:0000160">
    <property type="term" value="P:phosphorelay signal transduction system"/>
    <property type="evidence" value="ECO:0007669"/>
    <property type="project" value="InterPro"/>
</dbReference>
<protein>
    <submittedName>
        <fullName evidence="3">Response regulator</fullName>
    </submittedName>
</protein>
<dbReference type="SMART" id="SM00448">
    <property type="entry name" value="REC"/>
    <property type="match status" value="1"/>
</dbReference>
<dbReference type="RefSeq" id="WP_188362763.1">
    <property type="nucleotide sequence ID" value="NZ_BMFG01000010.1"/>
</dbReference>
<reference evidence="3" key="1">
    <citation type="journal article" date="2014" name="Int. J. Syst. Evol. Microbiol.">
        <title>Complete genome sequence of Corynebacterium casei LMG S-19264T (=DSM 44701T), isolated from a smear-ripened cheese.</title>
        <authorList>
            <consortium name="US DOE Joint Genome Institute (JGI-PGF)"/>
            <person name="Walter F."/>
            <person name="Albersmeier A."/>
            <person name="Kalinowski J."/>
            <person name="Ruckert C."/>
        </authorList>
    </citation>
    <scope>NUCLEOTIDE SEQUENCE</scope>
    <source>
        <strain evidence="3">CGMCC 1.12506</strain>
    </source>
</reference>
<dbReference type="AlphaFoldDB" id="A0A916Y711"/>
<evidence type="ECO:0000313" key="3">
    <source>
        <dbReference type="EMBL" id="GGD32594.1"/>
    </source>
</evidence>
<evidence type="ECO:0000313" key="4">
    <source>
        <dbReference type="Proteomes" id="UP000625735"/>
    </source>
</evidence>
<proteinExistence type="predicted"/>
<dbReference type="InterPro" id="IPR001789">
    <property type="entry name" value="Sig_transdc_resp-reg_receiver"/>
</dbReference>
<dbReference type="SUPFAM" id="SSF52172">
    <property type="entry name" value="CheY-like"/>
    <property type="match status" value="1"/>
</dbReference>
<dbReference type="Gene3D" id="3.40.50.2300">
    <property type="match status" value="1"/>
</dbReference>
<keyword evidence="1" id="KW-0597">Phosphoprotein</keyword>
<gene>
    <name evidence="3" type="ORF">GCM10011343_23360</name>
</gene>
<name>A0A916Y711_9FLAO</name>
<dbReference type="InterPro" id="IPR052893">
    <property type="entry name" value="TCS_response_regulator"/>
</dbReference>
<dbReference type="InterPro" id="IPR011006">
    <property type="entry name" value="CheY-like_superfamily"/>
</dbReference>
<feature type="domain" description="Response regulatory" evidence="2">
    <location>
        <begin position="15"/>
        <end position="136"/>
    </location>
</feature>
<evidence type="ECO:0000256" key="1">
    <source>
        <dbReference type="PROSITE-ProRule" id="PRU00169"/>
    </source>
</evidence>